<feature type="compositionally biased region" description="Polar residues" evidence="1">
    <location>
        <begin position="18"/>
        <end position="28"/>
    </location>
</feature>
<sequence length="107" mass="11796">MMESSREHSQNHRPACESLTTTETSQLHSKQFDGEVLVGGRLSASASNSISSLRFIETIENCSSPDFPSLQTSLTNGEIQQHLNISDTREALTIVFCSRNCSVLKHV</sequence>
<evidence type="ECO:0000313" key="2">
    <source>
        <dbReference type="EMBL" id="KAJ1368821.1"/>
    </source>
</evidence>
<name>A0AAD5R3F6_PARTN</name>
<keyword evidence="3" id="KW-1185">Reference proteome</keyword>
<gene>
    <name evidence="2" type="ORF">KIN20_030155</name>
</gene>
<protein>
    <submittedName>
        <fullName evidence="2">Uncharacterized protein</fullName>
    </submittedName>
</protein>
<dbReference type="AlphaFoldDB" id="A0AAD5R3F6"/>
<dbReference type="Proteomes" id="UP001196413">
    <property type="component" value="Unassembled WGS sequence"/>
</dbReference>
<evidence type="ECO:0000313" key="3">
    <source>
        <dbReference type="Proteomes" id="UP001196413"/>
    </source>
</evidence>
<reference evidence="2" key="1">
    <citation type="submission" date="2021-06" db="EMBL/GenBank/DDBJ databases">
        <title>Parelaphostrongylus tenuis whole genome reference sequence.</title>
        <authorList>
            <person name="Garwood T.J."/>
            <person name="Larsen P.A."/>
            <person name="Fountain-Jones N.M."/>
            <person name="Garbe J.R."/>
            <person name="Macchietto M.G."/>
            <person name="Kania S.A."/>
            <person name="Gerhold R.W."/>
            <person name="Richards J.E."/>
            <person name="Wolf T.M."/>
        </authorList>
    </citation>
    <scope>NUCLEOTIDE SEQUENCE</scope>
    <source>
        <strain evidence="2">MNPRO001-30</strain>
        <tissue evidence="2">Meninges</tissue>
    </source>
</reference>
<feature type="compositionally biased region" description="Basic and acidic residues" evidence="1">
    <location>
        <begin position="1"/>
        <end position="10"/>
    </location>
</feature>
<feature type="region of interest" description="Disordered" evidence="1">
    <location>
        <begin position="1"/>
        <end position="28"/>
    </location>
</feature>
<proteinExistence type="predicted"/>
<evidence type="ECO:0000256" key="1">
    <source>
        <dbReference type="SAM" id="MobiDB-lite"/>
    </source>
</evidence>
<accession>A0AAD5R3F6</accession>
<comment type="caution">
    <text evidence="2">The sequence shown here is derived from an EMBL/GenBank/DDBJ whole genome shotgun (WGS) entry which is preliminary data.</text>
</comment>
<organism evidence="2 3">
    <name type="scientific">Parelaphostrongylus tenuis</name>
    <name type="common">Meningeal worm</name>
    <dbReference type="NCBI Taxonomy" id="148309"/>
    <lineage>
        <taxon>Eukaryota</taxon>
        <taxon>Metazoa</taxon>
        <taxon>Ecdysozoa</taxon>
        <taxon>Nematoda</taxon>
        <taxon>Chromadorea</taxon>
        <taxon>Rhabditida</taxon>
        <taxon>Rhabditina</taxon>
        <taxon>Rhabditomorpha</taxon>
        <taxon>Strongyloidea</taxon>
        <taxon>Metastrongylidae</taxon>
        <taxon>Parelaphostrongylus</taxon>
    </lineage>
</organism>
<dbReference type="EMBL" id="JAHQIW010006321">
    <property type="protein sequence ID" value="KAJ1368821.1"/>
    <property type="molecule type" value="Genomic_DNA"/>
</dbReference>